<feature type="compositionally biased region" description="Acidic residues" evidence="1">
    <location>
        <begin position="827"/>
        <end position="860"/>
    </location>
</feature>
<feature type="compositionally biased region" description="Low complexity" evidence="1">
    <location>
        <begin position="1075"/>
        <end position="1090"/>
    </location>
</feature>
<feature type="region of interest" description="Disordered" evidence="1">
    <location>
        <begin position="143"/>
        <end position="173"/>
    </location>
</feature>
<feature type="compositionally biased region" description="Acidic residues" evidence="1">
    <location>
        <begin position="90"/>
        <end position="100"/>
    </location>
</feature>
<feature type="compositionally biased region" description="Low complexity" evidence="1">
    <location>
        <begin position="951"/>
        <end position="961"/>
    </location>
</feature>
<feature type="region of interest" description="Disordered" evidence="1">
    <location>
        <begin position="49"/>
        <end position="102"/>
    </location>
</feature>
<feature type="compositionally biased region" description="Basic and acidic residues" evidence="1">
    <location>
        <begin position="1010"/>
        <end position="1024"/>
    </location>
</feature>
<feature type="compositionally biased region" description="Pro residues" evidence="1">
    <location>
        <begin position="940"/>
        <end position="950"/>
    </location>
</feature>
<feature type="compositionally biased region" description="Low complexity" evidence="1">
    <location>
        <begin position="482"/>
        <end position="519"/>
    </location>
</feature>
<feature type="region of interest" description="Disordered" evidence="1">
    <location>
        <begin position="306"/>
        <end position="443"/>
    </location>
</feature>
<comment type="caution">
    <text evidence="2">The sequence shown here is derived from an EMBL/GenBank/DDBJ whole genome shotgun (WGS) entry which is preliminary data.</text>
</comment>
<dbReference type="GO" id="GO:0019901">
    <property type="term" value="F:protein kinase binding"/>
    <property type="evidence" value="ECO:0007669"/>
    <property type="project" value="InterPro"/>
</dbReference>
<dbReference type="CDD" id="cd20557">
    <property type="entry name" value="CYCLIN_ScPCL1-like"/>
    <property type="match status" value="1"/>
</dbReference>
<evidence type="ECO:0000256" key="1">
    <source>
        <dbReference type="SAM" id="MobiDB-lite"/>
    </source>
</evidence>
<gene>
    <name evidence="2" type="ORF">DFH07DRAFT_954760</name>
</gene>
<evidence type="ECO:0000313" key="2">
    <source>
        <dbReference type="EMBL" id="KAJ7767870.1"/>
    </source>
</evidence>
<dbReference type="Pfam" id="PF08613">
    <property type="entry name" value="Cyclin"/>
    <property type="match status" value="1"/>
</dbReference>
<feature type="compositionally biased region" description="Low complexity" evidence="1">
    <location>
        <begin position="349"/>
        <end position="368"/>
    </location>
</feature>
<dbReference type="GO" id="GO:0016538">
    <property type="term" value="F:cyclin-dependent protein serine/threonine kinase regulator activity"/>
    <property type="evidence" value="ECO:0007669"/>
    <property type="project" value="TreeGrafter"/>
</dbReference>
<evidence type="ECO:0008006" key="4">
    <source>
        <dbReference type="Google" id="ProtNLM"/>
    </source>
</evidence>
<proteinExistence type="predicted"/>
<dbReference type="GO" id="GO:0000307">
    <property type="term" value="C:cyclin-dependent protein kinase holoenzyme complex"/>
    <property type="evidence" value="ECO:0007669"/>
    <property type="project" value="TreeGrafter"/>
</dbReference>
<organism evidence="2 3">
    <name type="scientific">Mycena maculata</name>
    <dbReference type="NCBI Taxonomy" id="230809"/>
    <lineage>
        <taxon>Eukaryota</taxon>
        <taxon>Fungi</taxon>
        <taxon>Dikarya</taxon>
        <taxon>Basidiomycota</taxon>
        <taxon>Agaricomycotina</taxon>
        <taxon>Agaricomycetes</taxon>
        <taxon>Agaricomycetidae</taxon>
        <taxon>Agaricales</taxon>
        <taxon>Marasmiineae</taxon>
        <taxon>Mycenaceae</taxon>
        <taxon>Mycena</taxon>
    </lineage>
</organism>
<dbReference type="InterPro" id="IPR013922">
    <property type="entry name" value="Cyclin_PHO80-like"/>
</dbReference>
<feature type="region of interest" description="Disordered" evidence="1">
    <location>
        <begin position="975"/>
        <end position="1052"/>
    </location>
</feature>
<dbReference type="Proteomes" id="UP001215280">
    <property type="component" value="Unassembled WGS sequence"/>
</dbReference>
<dbReference type="PANTHER" id="PTHR15615:SF27">
    <property type="entry name" value="PHO85 CYCLIN CLG1"/>
    <property type="match status" value="1"/>
</dbReference>
<feature type="region of interest" description="Disordered" evidence="1">
    <location>
        <begin position="824"/>
        <end position="961"/>
    </location>
</feature>
<feature type="compositionally biased region" description="Low complexity" evidence="1">
    <location>
        <begin position="903"/>
        <end position="919"/>
    </location>
</feature>
<dbReference type="EMBL" id="JARJLG010000029">
    <property type="protein sequence ID" value="KAJ7767870.1"/>
    <property type="molecule type" value="Genomic_DNA"/>
</dbReference>
<protein>
    <recommendedName>
        <fullName evidence="4">Cyclin N-terminal domain-containing protein</fullName>
    </recommendedName>
</protein>
<dbReference type="PANTHER" id="PTHR15615">
    <property type="match status" value="1"/>
</dbReference>
<name>A0AAD7JMQ6_9AGAR</name>
<feature type="compositionally biased region" description="Basic and acidic residues" evidence="1">
    <location>
        <begin position="582"/>
        <end position="591"/>
    </location>
</feature>
<reference evidence="2" key="1">
    <citation type="submission" date="2023-03" db="EMBL/GenBank/DDBJ databases">
        <title>Massive genome expansion in bonnet fungi (Mycena s.s.) driven by repeated elements and novel gene families across ecological guilds.</title>
        <authorList>
            <consortium name="Lawrence Berkeley National Laboratory"/>
            <person name="Harder C.B."/>
            <person name="Miyauchi S."/>
            <person name="Viragh M."/>
            <person name="Kuo A."/>
            <person name="Thoen E."/>
            <person name="Andreopoulos B."/>
            <person name="Lu D."/>
            <person name="Skrede I."/>
            <person name="Drula E."/>
            <person name="Henrissat B."/>
            <person name="Morin E."/>
            <person name="Kohler A."/>
            <person name="Barry K."/>
            <person name="LaButti K."/>
            <person name="Morin E."/>
            <person name="Salamov A."/>
            <person name="Lipzen A."/>
            <person name="Mereny Z."/>
            <person name="Hegedus B."/>
            <person name="Baldrian P."/>
            <person name="Stursova M."/>
            <person name="Weitz H."/>
            <person name="Taylor A."/>
            <person name="Grigoriev I.V."/>
            <person name="Nagy L.G."/>
            <person name="Martin F."/>
            <person name="Kauserud H."/>
        </authorList>
    </citation>
    <scope>NUCLEOTIDE SEQUENCE</scope>
    <source>
        <strain evidence="2">CBHHK188m</strain>
    </source>
</reference>
<accession>A0AAD7JMQ6</accession>
<evidence type="ECO:0000313" key="3">
    <source>
        <dbReference type="Proteomes" id="UP001215280"/>
    </source>
</evidence>
<feature type="compositionally biased region" description="Basic and acidic residues" evidence="1">
    <location>
        <begin position="159"/>
        <end position="168"/>
    </location>
</feature>
<feature type="compositionally biased region" description="Basic residues" evidence="1">
    <location>
        <begin position="306"/>
        <end position="325"/>
    </location>
</feature>
<dbReference type="Gene3D" id="1.10.472.10">
    <property type="entry name" value="Cyclin-like"/>
    <property type="match status" value="1"/>
</dbReference>
<dbReference type="GO" id="GO:0005634">
    <property type="term" value="C:nucleus"/>
    <property type="evidence" value="ECO:0007669"/>
    <property type="project" value="TreeGrafter"/>
</dbReference>
<sequence length="1118" mass="118127">MATLDALNLPRELAHWSFAQSTIRMPITPPGTDAVGHRPLQQFTTTSYVSHSQHNVHGQLLTPPDDDERDVPSYTPHTNTTIYRPPPPEEPADKDGEESGEGAAWAHDWLHVSRARPESAALVAEKTCEMICYLWFAPSSSAASTAMPSLNGKTAEGVAGREGRRDGRTTPSQLQLTASKTFVAFTQKLLETTQSLTPPQVSQSVIVLALHYIHRLRARNAATPAQPGSEFRVAVAGLMMANKFLDDNTYTNATWAAVSLIPLPQINTMEREFLAGVGYTLFVSQKVYEDWGRLLRGLVGAMRARRERGAARHRGGRLQHPHPHPHHDAALRARRGTAPAQRVVRRRSVSPTPVRGRTVYSSSSSSASTYPCAAYPVNAEGDVEMRDEWEERPRGPRDDRDDREEREGEGEGGGAGSKRRAAAAFSPGSYHPPPLAHHGHHFAPMQPVPVPAYAAPSSGGMYGAQQQGHQRPTLVIPQFAASNAHASSSHSGNTSTSTSNSGSGSGSGSYSTTSSTSAYDRLLPPAHSHAQQGAGSSALSTPLERFGALSLASAAAGSPRGYPHAQARGESATRPGTGTGTGERERRRERPVSYAGAGSLCAWAERASSSSSSSSASSANSTAAGAGAYLSAPTGASYAAGFGGNTTTQAQTQAQSGGGGTATYAAGAAFGVYGNGNGNGANGTHTTTTTPYKTEPSRAEATLAGYKQSPFLARPAAPAPGEYEYEYVPPAPSTVVQYAPGAYAAQGPAPHVPASQLASSQAPTPGRYALPETLTARWEYPRGGGAAQDLYFYALAASPVSTSSDASSPAEEEGCACGECRARYVDEGGDGAGDGEESDEDEDEDEDEGEEDEDEDEDDASSIYSDDGRGEEEGDVRMGYAPPPVPSTSTANGYAHTGNGHVAAHPHPTHSTTAPTAPRTRPRRPSNAEDARRARLRVVPLPPPPPPPHPSLAQPHAPFDFAPANAALGGLAGGRWGVQSARTSPVRAPPEGGWTPPPAPRTFACAPHPHSQERERERQREEWTPPRAAYAQGGGAEWTPPRASQEWTPPRASRVALPRFADLERWSGGVDAAAPPTQTQPQHHVVQPQQRATHPHQPRRAVFANAGPPGVSGYAYAY</sequence>
<feature type="region of interest" description="Disordered" evidence="1">
    <location>
        <begin position="555"/>
        <end position="594"/>
    </location>
</feature>
<feature type="region of interest" description="Disordered" evidence="1">
    <location>
        <begin position="1069"/>
        <end position="1108"/>
    </location>
</feature>
<keyword evidence="3" id="KW-1185">Reference proteome</keyword>
<feature type="region of interest" description="Disordered" evidence="1">
    <location>
        <begin position="482"/>
        <end position="520"/>
    </location>
</feature>
<feature type="compositionally biased region" description="Basic and acidic residues" evidence="1">
    <location>
        <begin position="383"/>
        <end position="406"/>
    </location>
</feature>
<dbReference type="AlphaFoldDB" id="A0AAD7JMQ6"/>